<keyword evidence="3" id="KW-0309">Germination</keyword>
<dbReference type="InterPro" id="IPR038501">
    <property type="entry name" value="Spore_GerAC_C_sf"/>
</dbReference>
<organism evidence="10 11">
    <name type="scientific">Bacillus seohaeanensis</name>
    <dbReference type="NCBI Taxonomy" id="284580"/>
    <lineage>
        <taxon>Bacteria</taxon>
        <taxon>Bacillati</taxon>
        <taxon>Bacillota</taxon>
        <taxon>Bacilli</taxon>
        <taxon>Bacillales</taxon>
        <taxon>Bacillaceae</taxon>
        <taxon>Bacillus</taxon>
    </lineage>
</organism>
<dbReference type="InterPro" id="IPR057336">
    <property type="entry name" value="GerAC_N"/>
</dbReference>
<dbReference type="Pfam" id="PF05504">
    <property type="entry name" value="Spore_GerAC"/>
    <property type="match status" value="1"/>
</dbReference>
<gene>
    <name evidence="10" type="ORF">ACFSUL_06435</name>
</gene>
<sequence>MKKYIIMFALIPLLSGCWDQTEIEEQSYIIAMGLDKGEGDKVKITFVNANPEVGIAQGGGADEPPTEIVSFVANDFVSARDTANSIIAKQLTFHHALVLVVSEEYAKTEKFLKDIYSTLRETQLRREMKVLVSKESASDFLRKNKPLMETRQHKYYQFMVNRAMETGLAPHSDIHRFMQITEGDADLFLAMYITAVQNDEDNKIANEDEYYAGQLSKEGGNPTEAIGSAVFKEGKMIGKLTGEETRMALLFDKSSQVETMLATYPDPLHEKRRIAARIIKKKETDIELKKNTPTPTIKVTVPLSLELLAIPSLEEYVMNKDKQLLLEKSIEKHMEEEAKKLIKKTQEQFKGQPFYWSLSVRSAFLTNKNYKQFNFAEKYPNMDIVVDFHVDVTEFGQQIRTPELPEVRD</sequence>
<dbReference type="InterPro" id="IPR008844">
    <property type="entry name" value="Spore_GerAC-like"/>
</dbReference>
<evidence type="ECO:0000256" key="1">
    <source>
        <dbReference type="ARBA" id="ARBA00004635"/>
    </source>
</evidence>
<dbReference type="EMBL" id="JBHUMF010000015">
    <property type="protein sequence ID" value="MFD2680388.1"/>
    <property type="molecule type" value="Genomic_DNA"/>
</dbReference>
<feature type="domain" description="Spore germination GerAC-like C-terminal" evidence="8">
    <location>
        <begin position="227"/>
        <end position="396"/>
    </location>
</feature>
<dbReference type="PANTHER" id="PTHR35789:SF1">
    <property type="entry name" value="SPORE GERMINATION PROTEIN B3"/>
    <property type="match status" value="1"/>
</dbReference>
<evidence type="ECO:0000256" key="3">
    <source>
        <dbReference type="ARBA" id="ARBA00022544"/>
    </source>
</evidence>
<dbReference type="Proteomes" id="UP001597506">
    <property type="component" value="Unassembled WGS sequence"/>
</dbReference>
<protein>
    <submittedName>
        <fullName evidence="10">Ger(X)C family spore germination protein</fullName>
    </submittedName>
</protein>
<name>A0ABW5RPE2_9BACI</name>
<dbReference type="PROSITE" id="PS51257">
    <property type="entry name" value="PROKAR_LIPOPROTEIN"/>
    <property type="match status" value="1"/>
</dbReference>
<reference evidence="11" key="1">
    <citation type="journal article" date="2019" name="Int. J. Syst. Evol. Microbiol.">
        <title>The Global Catalogue of Microorganisms (GCM) 10K type strain sequencing project: providing services to taxonomists for standard genome sequencing and annotation.</title>
        <authorList>
            <consortium name="The Broad Institute Genomics Platform"/>
            <consortium name="The Broad Institute Genome Sequencing Center for Infectious Disease"/>
            <person name="Wu L."/>
            <person name="Ma J."/>
        </authorList>
    </citation>
    <scope>NUCLEOTIDE SEQUENCE [LARGE SCALE GENOMIC DNA]</scope>
    <source>
        <strain evidence="11">KCTC 3913</strain>
    </source>
</reference>
<keyword evidence="7" id="KW-0449">Lipoprotein</keyword>
<keyword evidence="6" id="KW-0564">Palmitate</keyword>
<comment type="similarity">
    <text evidence="2">Belongs to the GerABKC lipoprotein family.</text>
</comment>
<evidence type="ECO:0000313" key="10">
    <source>
        <dbReference type="EMBL" id="MFD2680388.1"/>
    </source>
</evidence>
<comment type="caution">
    <text evidence="10">The sequence shown here is derived from an EMBL/GenBank/DDBJ whole genome shotgun (WGS) entry which is preliminary data.</text>
</comment>
<feature type="domain" description="Spore germination protein N-terminal" evidence="9">
    <location>
        <begin position="19"/>
        <end position="190"/>
    </location>
</feature>
<evidence type="ECO:0000256" key="7">
    <source>
        <dbReference type="ARBA" id="ARBA00023288"/>
    </source>
</evidence>
<evidence type="ECO:0000256" key="5">
    <source>
        <dbReference type="ARBA" id="ARBA00023136"/>
    </source>
</evidence>
<keyword evidence="5" id="KW-0472">Membrane</keyword>
<dbReference type="NCBIfam" id="TIGR02887">
    <property type="entry name" value="spore_ger_x_C"/>
    <property type="match status" value="1"/>
</dbReference>
<dbReference type="PANTHER" id="PTHR35789">
    <property type="entry name" value="SPORE GERMINATION PROTEIN B3"/>
    <property type="match status" value="1"/>
</dbReference>
<evidence type="ECO:0000259" key="8">
    <source>
        <dbReference type="Pfam" id="PF05504"/>
    </source>
</evidence>
<comment type="subcellular location">
    <subcellularLocation>
        <location evidence="1">Membrane</location>
        <topology evidence="1">Lipid-anchor</topology>
    </subcellularLocation>
</comment>
<evidence type="ECO:0000256" key="6">
    <source>
        <dbReference type="ARBA" id="ARBA00023139"/>
    </source>
</evidence>
<keyword evidence="4" id="KW-0732">Signal</keyword>
<dbReference type="RefSeq" id="WP_377933753.1">
    <property type="nucleotide sequence ID" value="NZ_JBHUMF010000015.1"/>
</dbReference>
<evidence type="ECO:0000259" key="9">
    <source>
        <dbReference type="Pfam" id="PF25198"/>
    </source>
</evidence>
<evidence type="ECO:0000313" key="11">
    <source>
        <dbReference type="Proteomes" id="UP001597506"/>
    </source>
</evidence>
<proteinExistence type="inferred from homology"/>
<keyword evidence="11" id="KW-1185">Reference proteome</keyword>
<accession>A0ABW5RPE2</accession>
<dbReference type="InterPro" id="IPR046953">
    <property type="entry name" value="Spore_GerAC-like_C"/>
</dbReference>
<dbReference type="Pfam" id="PF25198">
    <property type="entry name" value="Spore_GerAC_N"/>
    <property type="match status" value="1"/>
</dbReference>
<evidence type="ECO:0000256" key="2">
    <source>
        <dbReference type="ARBA" id="ARBA00007886"/>
    </source>
</evidence>
<evidence type="ECO:0000256" key="4">
    <source>
        <dbReference type="ARBA" id="ARBA00022729"/>
    </source>
</evidence>
<dbReference type="Gene3D" id="3.30.300.210">
    <property type="entry name" value="Nutrient germinant receptor protein C, domain 3"/>
    <property type="match status" value="1"/>
</dbReference>